<dbReference type="CDD" id="cd00198">
    <property type="entry name" value="vWFA"/>
    <property type="match status" value="1"/>
</dbReference>
<dbReference type="OrthoDB" id="9790469at2"/>
<dbReference type="InterPro" id="IPR011195">
    <property type="entry name" value="UCP010256"/>
</dbReference>
<gene>
    <name evidence="2" type="ORF">SAMN04490220_0446</name>
</gene>
<dbReference type="InterPro" id="IPR008912">
    <property type="entry name" value="Uncharacterised_CoxE"/>
</dbReference>
<evidence type="ECO:0008006" key="4">
    <source>
        <dbReference type="Google" id="ProtNLM"/>
    </source>
</evidence>
<evidence type="ECO:0000256" key="1">
    <source>
        <dbReference type="SAM" id="MobiDB-lite"/>
    </source>
</evidence>
<proteinExistence type="predicted"/>
<dbReference type="AlphaFoldDB" id="A0A1H4IS28"/>
<dbReference type="EMBL" id="FNTL01000002">
    <property type="protein sequence ID" value="SEB36837.1"/>
    <property type="molecule type" value="Genomic_DNA"/>
</dbReference>
<name>A0A1H4IS28_RHOJO</name>
<dbReference type="Pfam" id="PF05762">
    <property type="entry name" value="VWA_CoxE"/>
    <property type="match status" value="1"/>
</dbReference>
<dbReference type="PANTHER" id="PTHR39338:SF6">
    <property type="entry name" value="BLL5662 PROTEIN"/>
    <property type="match status" value="1"/>
</dbReference>
<dbReference type="InterPro" id="IPR036465">
    <property type="entry name" value="vWFA_dom_sf"/>
</dbReference>
<dbReference type="Proteomes" id="UP000183407">
    <property type="component" value="Unassembled WGS sequence"/>
</dbReference>
<dbReference type="Gene3D" id="3.40.50.410">
    <property type="entry name" value="von Willebrand factor, type A domain"/>
    <property type="match status" value="1"/>
</dbReference>
<accession>A0A1H4IS28</accession>
<protein>
    <recommendedName>
        <fullName evidence="4">VWFA domain-containing protein</fullName>
    </recommendedName>
</protein>
<sequence length="361" mass="39426">MNDLVPQLVTFGHALREHGVPVDPSRMLTFCESAAILGASDLYWAGRISLVSRPDRITLYDEVFQSFFAGREVPADQDGSDSRDQLLTGATPAANHDDSGAEMSTGSQELTANAIELLRHKSFGTCSSAELDQLARLMASMLSALPRRRERRYCRAPSGPVDTRRTVRLALATGGEPVTLCHRRRRQRPRRIVFLLDVSGSMTNFSRAMLLFAHVVHRACRDALAWAFGTSVTNLTSTLRGGDPSAMLCAAASVVPDWDGGTRIGESVHLLLTDSISRSAIRNATVVVCSDGLEVGDPAALEHQMERLALTAHQVFWLNPLAEDPRYEPLARGMKASMPYIDKFSSGHNLASLEQLLGDLL</sequence>
<evidence type="ECO:0000313" key="2">
    <source>
        <dbReference type="EMBL" id="SEB36837.1"/>
    </source>
</evidence>
<dbReference type="SUPFAM" id="SSF53300">
    <property type="entry name" value="vWA-like"/>
    <property type="match status" value="1"/>
</dbReference>
<dbReference type="RefSeq" id="WP_073357958.1">
    <property type="nucleotide sequence ID" value="NZ_FNTL01000002.1"/>
</dbReference>
<dbReference type="PIRSF" id="PIRSF010256">
    <property type="entry name" value="CoxE_vWa"/>
    <property type="match status" value="1"/>
</dbReference>
<reference evidence="3" key="1">
    <citation type="submission" date="2016-10" db="EMBL/GenBank/DDBJ databases">
        <authorList>
            <person name="Varghese N."/>
        </authorList>
    </citation>
    <scope>NUCLEOTIDE SEQUENCE [LARGE SCALE GENOMIC DNA]</scope>
    <source>
        <strain evidence="3">DSM 44719</strain>
    </source>
</reference>
<dbReference type="PANTHER" id="PTHR39338">
    <property type="entry name" value="BLL5662 PROTEIN-RELATED"/>
    <property type="match status" value="1"/>
</dbReference>
<evidence type="ECO:0000313" key="3">
    <source>
        <dbReference type="Proteomes" id="UP000183407"/>
    </source>
</evidence>
<organism evidence="2 3">
    <name type="scientific">Rhodococcus jostii</name>
    <dbReference type="NCBI Taxonomy" id="132919"/>
    <lineage>
        <taxon>Bacteria</taxon>
        <taxon>Bacillati</taxon>
        <taxon>Actinomycetota</taxon>
        <taxon>Actinomycetes</taxon>
        <taxon>Mycobacteriales</taxon>
        <taxon>Nocardiaceae</taxon>
        <taxon>Rhodococcus</taxon>
    </lineage>
</organism>
<feature type="region of interest" description="Disordered" evidence="1">
    <location>
        <begin position="74"/>
        <end position="106"/>
    </location>
</feature>